<feature type="transmembrane region" description="Helical" evidence="1">
    <location>
        <begin position="125"/>
        <end position="144"/>
    </location>
</feature>
<dbReference type="AlphaFoldDB" id="A0A914KH25"/>
<evidence type="ECO:0000313" key="3">
    <source>
        <dbReference type="WBParaSite" id="Minc3s00008g00546"/>
    </source>
</evidence>
<keyword evidence="1" id="KW-1133">Transmembrane helix</keyword>
<dbReference type="Proteomes" id="UP000887563">
    <property type="component" value="Unplaced"/>
</dbReference>
<reference evidence="3" key="1">
    <citation type="submission" date="2022-11" db="UniProtKB">
        <authorList>
            <consortium name="WormBaseParasite"/>
        </authorList>
    </citation>
    <scope>IDENTIFICATION</scope>
</reference>
<evidence type="ECO:0000256" key="1">
    <source>
        <dbReference type="SAM" id="Phobius"/>
    </source>
</evidence>
<keyword evidence="1" id="KW-0472">Membrane</keyword>
<proteinExistence type="predicted"/>
<evidence type="ECO:0000313" key="2">
    <source>
        <dbReference type="Proteomes" id="UP000887563"/>
    </source>
</evidence>
<sequence>MEGGQKKIYNKRCNLRILRGRGRRSIRKASRHVLIQSTHRSKIQSRKRRWWWCSSWRLSSRGFLGWSSSSRSQWRRSASFCLRLLVLFFLLGHSCFFRLGGDSLYFFLLFFWLFGSLSNRRRRSLHVFFLRFTSTLLSFLRWPFSF</sequence>
<organism evidence="2 3">
    <name type="scientific">Meloidogyne incognita</name>
    <name type="common">Southern root-knot nematode worm</name>
    <name type="synonym">Oxyuris incognita</name>
    <dbReference type="NCBI Taxonomy" id="6306"/>
    <lineage>
        <taxon>Eukaryota</taxon>
        <taxon>Metazoa</taxon>
        <taxon>Ecdysozoa</taxon>
        <taxon>Nematoda</taxon>
        <taxon>Chromadorea</taxon>
        <taxon>Rhabditida</taxon>
        <taxon>Tylenchina</taxon>
        <taxon>Tylenchomorpha</taxon>
        <taxon>Tylenchoidea</taxon>
        <taxon>Meloidogynidae</taxon>
        <taxon>Meloidogyninae</taxon>
        <taxon>Meloidogyne</taxon>
        <taxon>Meloidogyne incognita group</taxon>
    </lineage>
</organism>
<accession>A0A914KH25</accession>
<keyword evidence="2" id="KW-1185">Reference proteome</keyword>
<name>A0A914KH25_MELIC</name>
<feature type="transmembrane region" description="Helical" evidence="1">
    <location>
        <begin position="103"/>
        <end position="118"/>
    </location>
</feature>
<feature type="transmembrane region" description="Helical" evidence="1">
    <location>
        <begin position="80"/>
        <end position="97"/>
    </location>
</feature>
<dbReference type="WBParaSite" id="Minc3s00008g00546">
    <property type="protein sequence ID" value="Minc3s00008g00546"/>
    <property type="gene ID" value="Minc3s00008g00546"/>
</dbReference>
<keyword evidence="1" id="KW-0812">Transmembrane</keyword>
<protein>
    <submittedName>
        <fullName evidence="3">Candidate secreted effector</fullName>
    </submittedName>
</protein>